<sequence>MTRAARISLPLFDGISMTARLHRIAALAGLSASLFVATVALPHAAVAQSNALPMPLESRDPAKPLTVIADQTWTGPEIQAQAKDFSRLEVGSFKYDASQGPVILLIDYAATWPDPENKGEAIIDVGIECPEARDPCAIPITLGTIGIHTEYMGESVVNVGPAPQAAWIGRESHAYTFPQDTYVEVRLALQDRRNLDPKAIRARLFYGDHDRDALPGQKTRFGAVMKVALALGVLLALLVWWMRRG</sequence>
<dbReference type="Proteomes" id="UP001499959">
    <property type="component" value="Unassembled WGS sequence"/>
</dbReference>
<reference evidence="3" key="1">
    <citation type="journal article" date="2019" name="Int. J. Syst. Evol. Microbiol.">
        <title>The Global Catalogue of Microorganisms (GCM) 10K type strain sequencing project: providing services to taxonomists for standard genome sequencing and annotation.</title>
        <authorList>
            <consortium name="The Broad Institute Genomics Platform"/>
            <consortium name="The Broad Institute Genome Sequencing Center for Infectious Disease"/>
            <person name="Wu L."/>
            <person name="Ma J."/>
        </authorList>
    </citation>
    <scope>NUCLEOTIDE SEQUENCE [LARGE SCALE GENOMIC DNA]</scope>
    <source>
        <strain evidence="3">JCM 18204</strain>
    </source>
</reference>
<evidence type="ECO:0000313" key="3">
    <source>
        <dbReference type="Proteomes" id="UP001499959"/>
    </source>
</evidence>
<evidence type="ECO:0000313" key="2">
    <source>
        <dbReference type="EMBL" id="GAA4801996.1"/>
    </source>
</evidence>
<keyword evidence="1" id="KW-0812">Transmembrane</keyword>
<gene>
    <name evidence="2" type="ORF">GCM10023307_30770</name>
</gene>
<dbReference type="EMBL" id="BAABJE010000017">
    <property type="protein sequence ID" value="GAA4801996.1"/>
    <property type="molecule type" value="Genomic_DNA"/>
</dbReference>
<organism evidence="2 3">
    <name type="scientific">Lysobacter hankyongensis</name>
    <dbReference type="NCBI Taxonomy" id="1176535"/>
    <lineage>
        <taxon>Bacteria</taxon>
        <taxon>Pseudomonadati</taxon>
        <taxon>Pseudomonadota</taxon>
        <taxon>Gammaproteobacteria</taxon>
        <taxon>Lysobacterales</taxon>
        <taxon>Lysobacteraceae</taxon>
        <taxon>Lysobacter</taxon>
    </lineage>
</organism>
<evidence type="ECO:0000256" key="1">
    <source>
        <dbReference type="SAM" id="Phobius"/>
    </source>
</evidence>
<proteinExistence type="predicted"/>
<accession>A0ABP9BXN0</accession>
<keyword evidence="3" id="KW-1185">Reference proteome</keyword>
<keyword evidence="1" id="KW-1133">Transmembrane helix</keyword>
<comment type="caution">
    <text evidence="2">The sequence shown here is derived from an EMBL/GenBank/DDBJ whole genome shotgun (WGS) entry which is preliminary data.</text>
</comment>
<protein>
    <submittedName>
        <fullName evidence="2">Uncharacterized protein</fullName>
    </submittedName>
</protein>
<keyword evidence="1" id="KW-0472">Membrane</keyword>
<feature type="transmembrane region" description="Helical" evidence="1">
    <location>
        <begin position="221"/>
        <end position="242"/>
    </location>
</feature>
<name>A0ABP9BXN0_9GAMM</name>